<dbReference type="InterPro" id="IPR000566">
    <property type="entry name" value="Lipocln_cytosolic_FA-bd_dom"/>
</dbReference>
<proteinExistence type="predicted"/>
<accession>A0ABT3M7Z8</accession>
<dbReference type="PROSITE" id="PS00213">
    <property type="entry name" value="LIPOCALIN"/>
    <property type="match status" value="1"/>
</dbReference>
<dbReference type="Gene3D" id="2.40.128.20">
    <property type="match status" value="1"/>
</dbReference>
<dbReference type="SUPFAM" id="SSF50814">
    <property type="entry name" value="Lipocalins"/>
    <property type="match status" value="1"/>
</dbReference>
<sequence>MEGNLPFKQKWIHFSFYILIITLFQCSPSYFPNEKNSSNLENPFLPLVSVSLGTYLSPSRFDAYAEKNIDWNRFLGTWYEIKRIDNPFQSGLTNVSAEYSLREDGNIRVKNQGTSSNGATTIEGIALLPDPNLGKLKVSFLYPIFFGDYLILRIDRQGYQTALIGGPESNFLWIFSREKTISQSIETEYTLYAQTIGYDTNRLQKF</sequence>
<name>A0ABT3M7Z8_9LEPT</name>
<dbReference type="PANTHER" id="PTHR10612:SF34">
    <property type="entry name" value="APOLIPOPROTEIN D"/>
    <property type="match status" value="1"/>
</dbReference>
<dbReference type="PANTHER" id="PTHR10612">
    <property type="entry name" value="APOLIPOPROTEIN D"/>
    <property type="match status" value="1"/>
</dbReference>
<organism evidence="2 3">
    <name type="scientific">Leptospira paudalimensis</name>
    <dbReference type="NCBI Taxonomy" id="2950024"/>
    <lineage>
        <taxon>Bacteria</taxon>
        <taxon>Pseudomonadati</taxon>
        <taxon>Spirochaetota</taxon>
        <taxon>Spirochaetia</taxon>
        <taxon>Leptospirales</taxon>
        <taxon>Leptospiraceae</taxon>
        <taxon>Leptospira</taxon>
    </lineage>
</organism>
<dbReference type="InterPro" id="IPR022272">
    <property type="entry name" value="Lipocalin_CS"/>
</dbReference>
<dbReference type="RefSeq" id="WP_265358097.1">
    <property type="nucleotide sequence ID" value="NZ_JAMQPR010000001.1"/>
</dbReference>
<dbReference type="Proteomes" id="UP001208794">
    <property type="component" value="Unassembled WGS sequence"/>
</dbReference>
<feature type="domain" description="Lipocalin/cytosolic fatty-acid binding" evidence="1">
    <location>
        <begin position="69"/>
        <end position="205"/>
    </location>
</feature>
<dbReference type="CDD" id="cd19438">
    <property type="entry name" value="lipocalin_Blc-like"/>
    <property type="match status" value="1"/>
</dbReference>
<evidence type="ECO:0000313" key="2">
    <source>
        <dbReference type="EMBL" id="MCW7504304.1"/>
    </source>
</evidence>
<reference evidence="2 3" key="1">
    <citation type="submission" date="2022-06" db="EMBL/GenBank/DDBJ databases">
        <title>Leptospira isolates from biofilms formed at urban environments.</title>
        <authorList>
            <person name="Ribeiro P.S."/>
            <person name="Sousa T."/>
            <person name="Carvalho N."/>
            <person name="Aburjaile F."/>
            <person name="Neves F."/>
            <person name="Oliveira D."/>
            <person name="Blanco L."/>
            <person name="Lima J."/>
            <person name="Costa F."/>
            <person name="Brenig B."/>
            <person name="Soares S."/>
            <person name="Ramos R."/>
            <person name="Goes-Neto A."/>
            <person name="Matiuzzi M."/>
            <person name="Azevedo V."/>
            <person name="Ristow P."/>
        </authorList>
    </citation>
    <scope>NUCLEOTIDE SEQUENCE [LARGE SCALE GENOMIC DNA]</scope>
    <source>
        <strain evidence="2 3">VSF14</strain>
    </source>
</reference>
<protein>
    <submittedName>
        <fullName evidence="2">Lipocalin family protein</fullName>
    </submittedName>
</protein>
<dbReference type="EMBL" id="JAMQPR010000001">
    <property type="protein sequence ID" value="MCW7504304.1"/>
    <property type="molecule type" value="Genomic_DNA"/>
</dbReference>
<keyword evidence="3" id="KW-1185">Reference proteome</keyword>
<evidence type="ECO:0000313" key="3">
    <source>
        <dbReference type="Proteomes" id="UP001208794"/>
    </source>
</evidence>
<dbReference type="InterPro" id="IPR002446">
    <property type="entry name" value="Lipocalin_bac"/>
</dbReference>
<dbReference type="Pfam" id="PF08212">
    <property type="entry name" value="Lipocalin_2"/>
    <property type="match status" value="1"/>
</dbReference>
<dbReference type="InterPro" id="IPR047202">
    <property type="entry name" value="Lipocalin_Blc-like_dom"/>
</dbReference>
<dbReference type="InterPro" id="IPR012674">
    <property type="entry name" value="Calycin"/>
</dbReference>
<evidence type="ECO:0000259" key="1">
    <source>
        <dbReference type="Pfam" id="PF08212"/>
    </source>
</evidence>
<comment type="caution">
    <text evidence="2">The sequence shown here is derived from an EMBL/GenBank/DDBJ whole genome shotgun (WGS) entry which is preliminary data.</text>
</comment>
<gene>
    <name evidence="2" type="ORF">ND855_09225</name>
</gene>
<dbReference type="PRINTS" id="PR01171">
    <property type="entry name" value="BCTLIPOCALIN"/>
</dbReference>